<reference evidence="2 3" key="1">
    <citation type="journal article" date="2010" name="Nature">
        <title>The Ectocarpus genome and the independent evolution of multicellularity in brown algae.</title>
        <authorList>
            <person name="Cock J.M."/>
            <person name="Sterck L."/>
            <person name="Rouze P."/>
            <person name="Scornet D."/>
            <person name="Allen A.E."/>
            <person name="Amoutzias G."/>
            <person name="Anthouard V."/>
            <person name="Artiguenave F."/>
            <person name="Aury J.M."/>
            <person name="Badger J.H."/>
            <person name="Beszteri B."/>
            <person name="Billiau K."/>
            <person name="Bonnet E."/>
            <person name="Bothwell J.H."/>
            <person name="Bowler C."/>
            <person name="Boyen C."/>
            <person name="Brownlee C."/>
            <person name="Carrano C.J."/>
            <person name="Charrier B."/>
            <person name="Cho G.Y."/>
            <person name="Coelho S.M."/>
            <person name="Collen J."/>
            <person name="Corre E."/>
            <person name="Da Silva C."/>
            <person name="Delage L."/>
            <person name="Delaroque N."/>
            <person name="Dittami S.M."/>
            <person name="Doulbeau S."/>
            <person name="Elias M."/>
            <person name="Farnham G."/>
            <person name="Gachon C.M."/>
            <person name="Gschloessl B."/>
            <person name="Heesch S."/>
            <person name="Jabbari K."/>
            <person name="Jubin C."/>
            <person name="Kawai H."/>
            <person name="Kimura K."/>
            <person name="Kloareg B."/>
            <person name="Kupper F.C."/>
            <person name="Lang D."/>
            <person name="Le Bail A."/>
            <person name="Leblanc C."/>
            <person name="Lerouge P."/>
            <person name="Lohr M."/>
            <person name="Lopez P.J."/>
            <person name="Martens C."/>
            <person name="Maumus F."/>
            <person name="Michel G."/>
            <person name="Miranda-Saavedra D."/>
            <person name="Morales J."/>
            <person name="Moreau H."/>
            <person name="Motomura T."/>
            <person name="Nagasato C."/>
            <person name="Napoli C.A."/>
            <person name="Nelson D.R."/>
            <person name="Nyvall-Collen P."/>
            <person name="Peters A.F."/>
            <person name="Pommier C."/>
            <person name="Potin P."/>
            <person name="Poulain J."/>
            <person name="Quesneville H."/>
            <person name="Read B."/>
            <person name="Rensing S.A."/>
            <person name="Ritter A."/>
            <person name="Rousvoal S."/>
            <person name="Samanta M."/>
            <person name="Samson G."/>
            <person name="Schroeder D.C."/>
            <person name="Segurens B."/>
            <person name="Strittmatter M."/>
            <person name="Tonon T."/>
            <person name="Tregear J.W."/>
            <person name="Valentin K."/>
            <person name="von Dassow P."/>
            <person name="Yamagishi T."/>
            <person name="Van de Peer Y."/>
            <person name="Wincker P."/>
        </authorList>
    </citation>
    <scope>NUCLEOTIDE SEQUENCE [LARGE SCALE GENOMIC DNA]</scope>
    <source>
        <strain evidence="3">Ec32 / CCAP1310/4</strain>
    </source>
</reference>
<gene>
    <name evidence="2" type="ORF">Esi_0208_0038</name>
</gene>
<keyword evidence="3" id="KW-1185">Reference proteome</keyword>
<feature type="region of interest" description="Disordered" evidence="1">
    <location>
        <begin position="25"/>
        <end position="64"/>
    </location>
</feature>
<name>D7FQU2_ECTSI</name>
<dbReference type="AlphaFoldDB" id="D7FQU2"/>
<feature type="region of interest" description="Disordered" evidence="1">
    <location>
        <begin position="213"/>
        <end position="274"/>
    </location>
</feature>
<evidence type="ECO:0000256" key="1">
    <source>
        <dbReference type="SAM" id="MobiDB-lite"/>
    </source>
</evidence>
<evidence type="ECO:0000313" key="2">
    <source>
        <dbReference type="EMBL" id="CBJ30652.1"/>
    </source>
</evidence>
<proteinExistence type="predicted"/>
<protein>
    <submittedName>
        <fullName evidence="2">Uncharacterized protein</fullName>
    </submittedName>
</protein>
<accession>D7FQU2</accession>
<evidence type="ECO:0000313" key="3">
    <source>
        <dbReference type="Proteomes" id="UP000002630"/>
    </source>
</evidence>
<dbReference type="EMBL" id="FN649744">
    <property type="protein sequence ID" value="CBJ30652.1"/>
    <property type="molecule type" value="Genomic_DNA"/>
</dbReference>
<dbReference type="InParanoid" id="D7FQU2"/>
<sequence length="304" mass="33647">MSFTASDSSSVQTYNFTGIDNTHGSINSKSSLRRKRKHDWRPANRLPTSHGVSPSFPGRLKAASPWSERDMSSDCVMNRWTASFDADRARFQSISVMCEQRLRKIASLQESLVLKEKHEGTLLNNLTSARNSMRSLLGKDSLLITRFIFRSWKAVMEDTSALRRRFQRVQDHRNGSRENRVLMASVTKMALAAKVAENRIRLDIGDDLSIEDEDMGVGHSTTGTQTDPVSFDNPSGGRVPGGDSHTASSGSKEEALTPKTSNNKLPNEDHGGLRKVSREQRVAEQGCFFVGIMGYVDILPGKGG</sequence>
<feature type="compositionally biased region" description="Polar residues" evidence="1">
    <location>
        <begin position="219"/>
        <end position="228"/>
    </location>
</feature>
<organism evidence="2 3">
    <name type="scientific">Ectocarpus siliculosus</name>
    <name type="common">Brown alga</name>
    <name type="synonym">Conferva siliculosa</name>
    <dbReference type="NCBI Taxonomy" id="2880"/>
    <lineage>
        <taxon>Eukaryota</taxon>
        <taxon>Sar</taxon>
        <taxon>Stramenopiles</taxon>
        <taxon>Ochrophyta</taxon>
        <taxon>PX clade</taxon>
        <taxon>Phaeophyceae</taxon>
        <taxon>Ectocarpales</taxon>
        <taxon>Ectocarpaceae</taxon>
        <taxon>Ectocarpus</taxon>
    </lineage>
</organism>
<dbReference type="EMBL" id="FN648385">
    <property type="protein sequence ID" value="CBJ30652.1"/>
    <property type="molecule type" value="Genomic_DNA"/>
</dbReference>
<dbReference type="Proteomes" id="UP000002630">
    <property type="component" value="Linkage Group LG19"/>
</dbReference>